<proteinExistence type="predicted"/>
<accession>A0ABW3ATE7</accession>
<dbReference type="RefSeq" id="WP_377114976.1">
    <property type="nucleotide sequence ID" value="NZ_JBHTHZ010000005.1"/>
</dbReference>
<reference evidence="3" key="1">
    <citation type="journal article" date="2019" name="Int. J. Syst. Evol. Microbiol.">
        <title>The Global Catalogue of Microorganisms (GCM) 10K type strain sequencing project: providing services to taxonomists for standard genome sequencing and annotation.</title>
        <authorList>
            <consortium name="The Broad Institute Genomics Platform"/>
            <consortium name="The Broad Institute Genome Sequencing Center for Infectious Disease"/>
            <person name="Wu L."/>
            <person name="Ma J."/>
        </authorList>
    </citation>
    <scope>NUCLEOTIDE SEQUENCE [LARGE SCALE GENOMIC DNA]</scope>
    <source>
        <strain evidence="3">CCUG 61484</strain>
    </source>
</reference>
<evidence type="ECO:0000259" key="1">
    <source>
        <dbReference type="Pfam" id="PF04993"/>
    </source>
</evidence>
<sequence>MAYDENLADKVRESLVHLPDVYEKAMFGGLCFMVDGKMCICVRNTELMCRVGTDEAETALERNGARQMVHGGRTMKGYVYVEDTGHTKPSDFNYWINACLKYNKVAKSSKK</sequence>
<dbReference type="Gene3D" id="3.30.1460.30">
    <property type="entry name" value="YgaC/TfoX-N like chaperone"/>
    <property type="match status" value="1"/>
</dbReference>
<organism evidence="2 3">
    <name type="scientific">Mucilaginibacter litoreus</name>
    <dbReference type="NCBI Taxonomy" id="1048221"/>
    <lineage>
        <taxon>Bacteria</taxon>
        <taxon>Pseudomonadati</taxon>
        <taxon>Bacteroidota</taxon>
        <taxon>Sphingobacteriia</taxon>
        <taxon>Sphingobacteriales</taxon>
        <taxon>Sphingobacteriaceae</taxon>
        <taxon>Mucilaginibacter</taxon>
    </lineage>
</organism>
<evidence type="ECO:0000313" key="3">
    <source>
        <dbReference type="Proteomes" id="UP001597010"/>
    </source>
</evidence>
<dbReference type="Proteomes" id="UP001597010">
    <property type="component" value="Unassembled WGS sequence"/>
</dbReference>
<dbReference type="EMBL" id="JBHTHZ010000005">
    <property type="protein sequence ID" value="MFD0794130.1"/>
    <property type="molecule type" value="Genomic_DNA"/>
</dbReference>
<dbReference type="InterPro" id="IPR007076">
    <property type="entry name" value="TfoX_N"/>
</dbReference>
<evidence type="ECO:0000313" key="2">
    <source>
        <dbReference type="EMBL" id="MFD0794130.1"/>
    </source>
</evidence>
<dbReference type="Pfam" id="PF04993">
    <property type="entry name" value="TfoX_N"/>
    <property type="match status" value="1"/>
</dbReference>
<feature type="domain" description="TfoX N-terminal" evidence="1">
    <location>
        <begin position="15"/>
        <end position="101"/>
    </location>
</feature>
<dbReference type="SUPFAM" id="SSF159894">
    <property type="entry name" value="YgaC/TfoX-N like"/>
    <property type="match status" value="1"/>
</dbReference>
<comment type="caution">
    <text evidence="2">The sequence shown here is derived from an EMBL/GenBank/DDBJ whole genome shotgun (WGS) entry which is preliminary data.</text>
</comment>
<gene>
    <name evidence="2" type="ORF">ACFQZX_10915</name>
</gene>
<protein>
    <submittedName>
        <fullName evidence="2">TfoX/Sxy family protein</fullName>
    </submittedName>
</protein>
<keyword evidence="3" id="KW-1185">Reference proteome</keyword>
<name>A0ABW3ATE7_9SPHI</name>